<evidence type="ECO:0000313" key="7">
    <source>
        <dbReference type="Proteomes" id="UP000626092"/>
    </source>
</evidence>
<evidence type="ECO:0008006" key="8">
    <source>
        <dbReference type="Google" id="ProtNLM"/>
    </source>
</evidence>
<name>A0A834G4N2_RHOSS</name>
<evidence type="ECO:0000256" key="3">
    <source>
        <dbReference type="ARBA" id="ARBA00022679"/>
    </source>
</evidence>
<keyword evidence="3" id="KW-0808">Transferase</keyword>
<keyword evidence="5" id="KW-0325">Glycoprotein</keyword>
<protein>
    <recommendedName>
        <fullName evidence="8">Core-2/I-branching beta-1,6-N-acetylglucosaminyltransferase family protein</fullName>
    </recommendedName>
</protein>
<sequence length="348" mass="39987">MTKKKRPSLPPQLSSLRRFLSSVRNLLILLSFSLSLLALFCLHRSLSLSSSSLSRRSRTPTSDLRGPSKVAFLFLARRDLPLDFLWGNFFEKVDVANFAIYVHSEPGFVFDESSTRSVFFFNRQLTNSIKVEWGEASMIQAERLLLGAALKDPANQRFVLLSDSCVPLYDFSYIYNYLMASPRSFLDSFLDKKEGRYNPKMSPVIPRNKWRKGSQWISLVRSHAEVVVDDDVIFPIFEKFCKACGVAIENKTCRRPPVSARMGKKNIKLQRLHNCIPDEHYVQTLFAMGGIEGELERRTVTYTLWNQSTTKMETKGWHPITFSYANAGPQQIKRIKVIILRISLLRDD</sequence>
<evidence type="ECO:0000256" key="5">
    <source>
        <dbReference type="ARBA" id="ARBA00023180"/>
    </source>
</evidence>
<dbReference type="GO" id="GO:0016757">
    <property type="term" value="F:glycosyltransferase activity"/>
    <property type="evidence" value="ECO:0007669"/>
    <property type="project" value="UniProtKB-KW"/>
</dbReference>
<proteinExistence type="predicted"/>
<dbReference type="GO" id="GO:0016020">
    <property type="term" value="C:membrane"/>
    <property type="evidence" value="ECO:0007669"/>
    <property type="project" value="UniProtKB-SubCell"/>
</dbReference>
<evidence type="ECO:0000256" key="1">
    <source>
        <dbReference type="ARBA" id="ARBA00004606"/>
    </source>
</evidence>
<dbReference type="InterPro" id="IPR003406">
    <property type="entry name" value="Glyco_trans_14"/>
</dbReference>
<organism evidence="6 7">
    <name type="scientific">Rhododendron simsii</name>
    <name type="common">Sims's rhododendron</name>
    <dbReference type="NCBI Taxonomy" id="118357"/>
    <lineage>
        <taxon>Eukaryota</taxon>
        <taxon>Viridiplantae</taxon>
        <taxon>Streptophyta</taxon>
        <taxon>Embryophyta</taxon>
        <taxon>Tracheophyta</taxon>
        <taxon>Spermatophyta</taxon>
        <taxon>Magnoliopsida</taxon>
        <taxon>eudicotyledons</taxon>
        <taxon>Gunneridae</taxon>
        <taxon>Pentapetalae</taxon>
        <taxon>asterids</taxon>
        <taxon>Ericales</taxon>
        <taxon>Ericaceae</taxon>
        <taxon>Ericoideae</taxon>
        <taxon>Rhodoreae</taxon>
        <taxon>Rhododendron</taxon>
    </lineage>
</organism>
<dbReference type="PANTHER" id="PTHR31042:SF70">
    <property type="entry name" value="OS01G0695200 PROTEIN"/>
    <property type="match status" value="1"/>
</dbReference>
<dbReference type="InterPro" id="IPR044174">
    <property type="entry name" value="BC10-like"/>
</dbReference>
<comment type="subcellular location">
    <subcellularLocation>
        <location evidence="1">Membrane</location>
        <topology evidence="1">Single-pass type II membrane protein</topology>
    </subcellularLocation>
</comment>
<reference evidence="6" key="1">
    <citation type="submission" date="2019-11" db="EMBL/GenBank/DDBJ databases">
        <authorList>
            <person name="Liu Y."/>
            <person name="Hou J."/>
            <person name="Li T.-Q."/>
            <person name="Guan C.-H."/>
            <person name="Wu X."/>
            <person name="Wu H.-Z."/>
            <person name="Ling F."/>
            <person name="Zhang R."/>
            <person name="Shi X.-G."/>
            <person name="Ren J.-P."/>
            <person name="Chen E.-F."/>
            <person name="Sun J.-M."/>
        </authorList>
    </citation>
    <scope>NUCLEOTIDE SEQUENCE</scope>
    <source>
        <strain evidence="6">Adult_tree_wgs_1</strain>
        <tissue evidence="6">Leaves</tissue>
    </source>
</reference>
<dbReference type="EMBL" id="WJXA01000013">
    <property type="protein sequence ID" value="KAF7121471.1"/>
    <property type="molecule type" value="Genomic_DNA"/>
</dbReference>
<dbReference type="Pfam" id="PF02485">
    <property type="entry name" value="Branch"/>
    <property type="match status" value="1"/>
</dbReference>
<keyword evidence="7" id="KW-1185">Reference proteome</keyword>
<dbReference type="AlphaFoldDB" id="A0A834G4N2"/>
<dbReference type="PANTHER" id="PTHR31042">
    <property type="entry name" value="CORE-2/I-BRANCHING BETA-1,6-N-ACETYLGLUCOSAMINYLTRANSFERASE FAMILY PROTEIN-RELATED"/>
    <property type="match status" value="1"/>
</dbReference>
<keyword evidence="2" id="KW-0328">Glycosyltransferase</keyword>
<dbReference type="OrthoDB" id="191334at2759"/>
<evidence type="ECO:0000256" key="4">
    <source>
        <dbReference type="ARBA" id="ARBA00023136"/>
    </source>
</evidence>
<accession>A0A834G4N2</accession>
<dbReference type="Proteomes" id="UP000626092">
    <property type="component" value="Unassembled WGS sequence"/>
</dbReference>
<comment type="caution">
    <text evidence="6">The sequence shown here is derived from an EMBL/GenBank/DDBJ whole genome shotgun (WGS) entry which is preliminary data.</text>
</comment>
<gene>
    <name evidence="6" type="ORF">RHSIM_Rhsim13G0150800</name>
</gene>
<keyword evidence="4" id="KW-0472">Membrane</keyword>
<evidence type="ECO:0000256" key="2">
    <source>
        <dbReference type="ARBA" id="ARBA00022676"/>
    </source>
</evidence>
<evidence type="ECO:0000313" key="6">
    <source>
        <dbReference type="EMBL" id="KAF7121471.1"/>
    </source>
</evidence>